<dbReference type="Gramene" id="OB12G25610.1">
    <property type="protein sequence ID" value="OB12G25610.1"/>
    <property type="gene ID" value="OB12G25610"/>
</dbReference>
<reference evidence="4" key="2">
    <citation type="submission" date="2013-04" db="UniProtKB">
        <authorList>
            <consortium name="EnsemblPlants"/>
        </authorList>
    </citation>
    <scope>IDENTIFICATION</scope>
</reference>
<dbReference type="eggNOG" id="ENOG502QQPF">
    <property type="taxonomic scope" value="Eukaryota"/>
</dbReference>
<dbReference type="InterPro" id="IPR025287">
    <property type="entry name" value="WAK_GUB"/>
</dbReference>
<evidence type="ECO:0000256" key="1">
    <source>
        <dbReference type="ARBA" id="ARBA00004167"/>
    </source>
</evidence>
<dbReference type="OMA" id="CCEITIG"/>
<evidence type="ECO:0000313" key="5">
    <source>
        <dbReference type="Proteomes" id="UP000006038"/>
    </source>
</evidence>
<dbReference type="PANTHER" id="PTHR33491">
    <property type="entry name" value="OSJNBA0016N04.9 PROTEIN"/>
    <property type="match status" value="1"/>
</dbReference>
<evidence type="ECO:0000256" key="2">
    <source>
        <dbReference type="ARBA" id="ARBA00022729"/>
    </source>
</evidence>
<evidence type="ECO:0000259" key="3">
    <source>
        <dbReference type="Pfam" id="PF13947"/>
    </source>
</evidence>
<evidence type="ECO:0000313" key="4">
    <source>
        <dbReference type="EnsemblPlants" id="OB12G25610.1"/>
    </source>
</evidence>
<reference evidence="4" key="1">
    <citation type="journal article" date="2013" name="Nat. Commun.">
        <title>Whole-genome sequencing of Oryza brachyantha reveals mechanisms underlying Oryza genome evolution.</title>
        <authorList>
            <person name="Chen J."/>
            <person name="Huang Q."/>
            <person name="Gao D."/>
            <person name="Wang J."/>
            <person name="Lang Y."/>
            <person name="Liu T."/>
            <person name="Li B."/>
            <person name="Bai Z."/>
            <person name="Luis Goicoechea J."/>
            <person name="Liang C."/>
            <person name="Chen C."/>
            <person name="Zhang W."/>
            <person name="Sun S."/>
            <person name="Liao Y."/>
            <person name="Zhang X."/>
            <person name="Yang L."/>
            <person name="Song C."/>
            <person name="Wang M."/>
            <person name="Shi J."/>
            <person name="Liu G."/>
            <person name="Liu J."/>
            <person name="Zhou H."/>
            <person name="Zhou W."/>
            <person name="Yu Q."/>
            <person name="An N."/>
            <person name="Chen Y."/>
            <person name="Cai Q."/>
            <person name="Wang B."/>
            <person name="Liu B."/>
            <person name="Min J."/>
            <person name="Huang Y."/>
            <person name="Wu H."/>
            <person name="Li Z."/>
            <person name="Zhang Y."/>
            <person name="Yin Y."/>
            <person name="Song W."/>
            <person name="Jiang J."/>
            <person name="Jackson S.A."/>
            <person name="Wing R.A."/>
            <person name="Wang J."/>
            <person name="Chen M."/>
        </authorList>
    </citation>
    <scope>NUCLEOTIDE SEQUENCE [LARGE SCALE GENOMIC DNA]</scope>
    <source>
        <strain evidence="4">cv. IRGC 101232</strain>
    </source>
</reference>
<organism evidence="4">
    <name type="scientific">Oryza brachyantha</name>
    <name type="common">malo sina</name>
    <dbReference type="NCBI Taxonomy" id="4533"/>
    <lineage>
        <taxon>Eukaryota</taxon>
        <taxon>Viridiplantae</taxon>
        <taxon>Streptophyta</taxon>
        <taxon>Embryophyta</taxon>
        <taxon>Tracheophyta</taxon>
        <taxon>Spermatophyta</taxon>
        <taxon>Magnoliopsida</taxon>
        <taxon>Liliopsida</taxon>
        <taxon>Poales</taxon>
        <taxon>Poaceae</taxon>
        <taxon>BOP clade</taxon>
        <taxon>Oryzoideae</taxon>
        <taxon>Oryzeae</taxon>
        <taxon>Oryzinae</taxon>
        <taxon>Oryza</taxon>
    </lineage>
</organism>
<feature type="domain" description="Wall-associated receptor kinase galacturonan-binding" evidence="3">
    <location>
        <begin position="17"/>
        <end position="79"/>
    </location>
</feature>
<dbReference type="AlphaFoldDB" id="J3NF03"/>
<dbReference type="GO" id="GO:0016020">
    <property type="term" value="C:membrane"/>
    <property type="evidence" value="ECO:0007669"/>
    <property type="project" value="UniProtKB-SubCell"/>
</dbReference>
<name>J3NF03_ORYBR</name>
<sequence length="199" mass="21545">MAMPTTTSEPAISLPGCPDKCGDVSIPYPFGIGAGCALSSYFTITCNDTFQPPRPMLRDMTTTMEVINISLERGEVRIYGPVSYTCFTSNTTILENYTTGFTLEDTPFIPSTTRNRFMAIGSQTLGIIGGYMHMHSNDLYVAGCYSYCQGINSTSNGAPCTGMGCCETTIIPDLKDYAAILVMNQSAVWSFTRASMPCL</sequence>
<accession>J3NF03</accession>
<dbReference type="EnsemblPlants" id="OB12G25610.1">
    <property type="protein sequence ID" value="OB12G25610.1"/>
    <property type="gene ID" value="OB12G25610"/>
</dbReference>
<dbReference type="Pfam" id="PF13947">
    <property type="entry name" value="GUB_WAK_bind"/>
    <property type="match status" value="1"/>
</dbReference>
<keyword evidence="5" id="KW-1185">Reference proteome</keyword>
<comment type="subcellular location">
    <subcellularLocation>
        <location evidence="1">Membrane</location>
        <topology evidence="1">Single-pass membrane protein</topology>
    </subcellularLocation>
</comment>
<dbReference type="HOGENOM" id="CLU_000288_43_10_1"/>
<dbReference type="GO" id="GO:0030247">
    <property type="term" value="F:polysaccharide binding"/>
    <property type="evidence" value="ECO:0007669"/>
    <property type="project" value="InterPro"/>
</dbReference>
<keyword evidence="2" id="KW-0732">Signal</keyword>
<proteinExistence type="predicted"/>
<dbReference type="Proteomes" id="UP000006038">
    <property type="component" value="Chromosome 12"/>
</dbReference>
<dbReference type="STRING" id="4533.J3NF03"/>
<protein>
    <recommendedName>
        <fullName evidence="3">Wall-associated receptor kinase galacturonan-binding domain-containing protein</fullName>
    </recommendedName>
</protein>